<sequence length="145" mass="15687">MLSQRARYALRALVHLASRADARPAAIAEIAEEAAAPRKFLEAILLELKRRHLLVSSRGRFGGYALARPASEISFADVIRALDGPLALAPCASKTAYRPCETCPSVEDCPIHPALVRAREAMAQVLEAWTLEAAARSESPVLESL</sequence>
<dbReference type="Pfam" id="PF02082">
    <property type="entry name" value="Rrf2"/>
    <property type="match status" value="1"/>
</dbReference>
<comment type="caution">
    <text evidence="2">The sequence shown here is derived from an EMBL/GenBank/DDBJ whole genome shotgun (WGS) entry which is preliminary data.</text>
</comment>
<organism evidence="2 3">
    <name type="scientific">Phenylobacterium terrae</name>
    <dbReference type="NCBI Taxonomy" id="2665495"/>
    <lineage>
        <taxon>Bacteria</taxon>
        <taxon>Pseudomonadati</taxon>
        <taxon>Pseudomonadota</taxon>
        <taxon>Alphaproteobacteria</taxon>
        <taxon>Caulobacterales</taxon>
        <taxon>Caulobacteraceae</taxon>
        <taxon>Phenylobacterium</taxon>
    </lineage>
</organism>
<dbReference type="PANTHER" id="PTHR33221">
    <property type="entry name" value="WINGED HELIX-TURN-HELIX TRANSCRIPTIONAL REGULATOR, RRF2 FAMILY"/>
    <property type="match status" value="1"/>
</dbReference>
<dbReference type="Proteomes" id="UP001597237">
    <property type="component" value="Unassembled WGS sequence"/>
</dbReference>
<keyword evidence="3" id="KW-1185">Reference proteome</keyword>
<name>A0ABW4MZB9_9CAUL</name>
<dbReference type="InterPro" id="IPR036390">
    <property type="entry name" value="WH_DNA-bd_sf"/>
</dbReference>
<dbReference type="Gene3D" id="1.10.10.10">
    <property type="entry name" value="Winged helix-like DNA-binding domain superfamily/Winged helix DNA-binding domain"/>
    <property type="match status" value="1"/>
</dbReference>
<evidence type="ECO:0000313" key="2">
    <source>
        <dbReference type="EMBL" id="MFD1781775.1"/>
    </source>
</evidence>
<dbReference type="InterPro" id="IPR000944">
    <property type="entry name" value="Tscrpt_reg_Rrf2"/>
</dbReference>
<protein>
    <submittedName>
        <fullName evidence="2">RrF2 family transcriptional regulator</fullName>
    </submittedName>
</protein>
<dbReference type="NCBIfam" id="TIGR00738">
    <property type="entry name" value="rrf2_super"/>
    <property type="match status" value="1"/>
</dbReference>
<dbReference type="PANTHER" id="PTHR33221:SF5">
    <property type="entry name" value="HTH-TYPE TRANSCRIPTIONAL REGULATOR ISCR"/>
    <property type="match status" value="1"/>
</dbReference>
<evidence type="ECO:0000313" key="3">
    <source>
        <dbReference type="Proteomes" id="UP001597237"/>
    </source>
</evidence>
<dbReference type="RefSeq" id="WP_377281392.1">
    <property type="nucleotide sequence ID" value="NZ_JBHRSI010000003.1"/>
</dbReference>
<dbReference type="PROSITE" id="PS51197">
    <property type="entry name" value="HTH_RRF2_2"/>
    <property type="match status" value="1"/>
</dbReference>
<keyword evidence="1" id="KW-0238">DNA-binding</keyword>
<gene>
    <name evidence="2" type="ORF">ACFSC0_00070</name>
</gene>
<reference evidence="3" key="1">
    <citation type="journal article" date="2019" name="Int. J. Syst. Evol. Microbiol.">
        <title>The Global Catalogue of Microorganisms (GCM) 10K type strain sequencing project: providing services to taxonomists for standard genome sequencing and annotation.</title>
        <authorList>
            <consortium name="The Broad Institute Genomics Platform"/>
            <consortium name="The Broad Institute Genome Sequencing Center for Infectious Disease"/>
            <person name="Wu L."/>
            <person name="Ma J."/>
        </authorList>
    </citation>
    <scope>NUCLEOTIDE SEQUENCE [LARGE SCALE GENOMIC DNA]</scope>
    <source>
        <strain evidence="3">DFY28</strain>
    </source>
</reference>
<proteinExistence type="predicted"/>
<accession>A0ABW4MZB9</accession>
<evidence type="ECO:0000256" key="1">
    <source>
        <dbReference type="ARBA" id="ARBA00023125"/>
    </source>
</evidence>
<dbReference type="InterPro" id="IPR036388">
    <property type="entry name" value="WH-like_DNA-bd_sf"/>
</dbReference>
<dbReference type="EMBL" id="JBHUEY010000001">
    <property type="protein sequence ID" value="MFD1781775.1"/>
    <property type="molecule type" value="Genomic_DNA"/>
</dbReference>
<dbReference type="SUPFAM" id="SSF46785">
    <property type="entry name" value="Winged helix' DNA-binding domain"/>
    <property type="match status" value="1"/>
</dbReference>